<evidence type="ECO:0000313" key="3">
    <source>
        <dbReference type="Proteomes" id="UP000249577"/>
    </source>
</evidence>
<feature type="transmembrane region" description="Helical" evidence="1">
    <location>
        <begin position="59"/>
        <end position="80"/>
    </location>
</feature>
<proteinExistence type="predicted"/>
<dbReference type="Proteomes" id="UP000249577">
    <property type="component" value="Unassembled WGS sequence"/>
</dbReference>
<sequence length="257" mass="27048">MIRPKPAIFETFAAAFGDVADFTLRAPGLMVVIVLASALVYALDALVAARFGTAGAVSALWFVFPSLAASCAIYAPLVTLLSRRVILWEEPSLVPLRLDLFGEVFVASWRLMAVAAAPLLILVLVLSEGSLFPPDGEADVAATVVAGVALLCGLASLAWAFVAYVRFFLLVTAVAVEERGAGLRSAWAASRGLTWRICALIVPVFAVPLGILLWLDGDPPSASVTRCLLLGVSETAVTTFLTALAARVYLCRSSPLA</sequence>
<keyword evidence="1" id="KW-0472">Membrane</keyword>
<accession>A0A2W5KPI5</accession>
<dbReference type="AlphaFoldDB" id="A0A2W5KPI5"/>
<comment type="caution">
    <text evidence="2">The sequence shown here is derived from an EMBL/GenBank/DDBJ whole genome shotgun (WGS) entry which is preliminary data.</text>
</comment>
<organism evidence="2 3">
    <name type="scientific">Ancylobacter novellus</name>
    <name type="common">Thiobacillus novellus</name>
    <dbReference type="NCBI Taxonomy" id="921"/>
    <lineage>
        <taxon>Bacteria</taxon>
        <taxon>Pseudomonadati</taxon>
        <taxon>Pseudomonadota</taxon>
        <taxon>Alphaproteobacteria</taxon>
        <taxon>Hyphomicrobiales</taxon>
        <taxon>Xanthobacteraceae</taxon>
        <taxon>Ancylobacter</taxon>
    </lineage>
</organism>
<feature type="transmembrane region" description="Helical" evidence="1">
    <location>
        <begin position="193"/>
        <end position="215"/>
    </location>
</feature>
<keyword evidence="1" id="KW-0812">Transmembrane</keyword>
<protein>
    <submittedName>
        <fullName evidence="2">Uncharacterized protein</fullName>
    </submittedName>
</protein>
<keyword evidence="1" id="KW-1133">Transmembrane helix</keyword>
<reference evidence="2 3" key="1">
    <citation type="submission" date="2017-08" db="EMBL/GenBank/DDBJ databases">
        <title>Infants hospitalized years apart are colonized by the same room-sourced microbial strains.</title>
        <authorList>
            <person name="Brooks B."/>
            <person name="Olm M.R."/>
            <person name="Firek B.A."/>
            <person name="Baker R."/>
            <person name="Thomas B.C."/>
            <person name="Morowitz M.J."/>
            <person name="Banfield J.F."/>
        </authorList>
    </citation>
    <scope>NUCLEOTIDE SEQUENCE [LARGE SCALE GENOMIC DNA]</scope>
    <source>
        <strain evidence="2">S2_005_003_R2_43</strain>
    </source>
</reference>
<feature type="transmembrane region" description="Helical" evidence="1">
    <location>
        <begin position="26"/>
        <end position="47"/>
    </location>
</feature>
<evidence type="ECO:0000256" key="1">
    <source>
        <dbReference type="SAM" id="Phobius"/>
    </source>
</evidence>
<name>A0A2W5KPI5_ANCNO</name>
<gene>
    <name evidence="2" type="ORF">DI565_00890</name>
</gene>
<feature type="transmembrane region" description="Helical" evidence="1">
    <location>
        <begin position="227"/>
        <end position="250"/>
    </location>
</feature>
<evidence type="ECO:0000313" key="2">
    <source>
        <dbReference type="EMBL" id="PZQ18986.1"/>
    </source>
</evidence>
<dbReference type="EMBL" id="QFPN01000001">
    <property type="protein sequence ID" value="PZQ18986.1"/>
    <property type="molecule type" value="Genomic_DNA"/>
</dbReference>
<feature type="transmembrane region" description="Helical" evidence="1">
    <location>
        <begin position="138"/>
        <end position="162"/>
    </location>
</feature>
<feature type="transmembrane region" description="Helical" evidence="1">
    <location>
        <begin position="100"/>
        <end position="126"/>
    </location>
</feature>